<accession>A0A5C5FSL4</accession>
<dbReference type="GO" id="GO:1902369">
    <property type="term" value="P:negative regulation of RNA catabolic process"/>
    <property type="evidence" value="ECO:0007669"/>
    <property type="project" value="TreeGrafter"/>
</dbReference>
<dbReference type="GO" id="GO:0006396">
    <property type="term" value="P:RNA processing"/>
    <property type="evidence" value="ECO:0007669"/>
    <property type="project" value="InterPro"/>
</dbReference>
<dbReference type="Pfam" id="PF08424">
    <property type="entry name" value="NRDE-2"/>
    <property type="match status" value="1"/>
</dbReference>
<dbReference type="Gene3D" id="1.25.40.10">
    <property type="entry name" value="Tetratricopeptide repeat domain"/>
    <property type="match status" value="2"/>
</dbReference>
<feature type="region of interest" description="Disordered" evidence="5">
    <location>
        <begin position="1"/>
        <end position="216"/>
    </location>
</feature>
<dbReference type="STRING" id="5288.A0A5C5FSL4"/>
<feature type="compositionally biased region" description="Basic and acidic residues" evidence="5">
    <location>
        <begin position="140"/>
        <end position="175"/>
    </location>
</feature>
<feature type="compositionally biased region" description="Basic and acidic residues" evidence="5">
    <location>
        <begin position="65"/>
        <end position="116"/>
    </location>
</feature>
<keyword evidence="3" id="KW-0677">Repeat</keyword>
<feature type="region of interest" description="Disordered" evidence="5">
    <location>
        <begin position="301"/>
        <end position="327"/>
    </location>
</feature>
<evidence type="ECO:0000256" key="5">
    <source>
        <dbReference type="SAM" id="MobiDB-lite"/>
    </source>
</evidence>
<keyword evidence="4" id="KW-0539">Nucleus</keyword>
<dbReference type="SMART" id="SM00386">
    <property type="entry name" value="HAT"/>
    <property type="match status" value="4"/>
</dbReference>
<evidence type="ECO:0000256" key="2">
    <source>
        <dbReference type="ARBA" id="ARBA00009265"/>
    </source>
</evidence>
<dbReference type="EMBL" id="SOZI01000085">
    <property type="protein sequence ID" value="TNY19770.1"/>
    <property type="molecule type" value="Genomic_DNA"/>
</dbReference>
<dbReference type="InterPro" id="IPR011990">
    <property type="entry name" value="TPR-like_helical_dom_sf"/>
</dbReference>
<comment type="subcellular location">
    <subcellularLocation>
        <location evidence="1">Nucleus</location>
    </subcellularLocation>
</comment>
<dbReference type="AlphaFoldDB" id="A0A5C5FSL4"/>
<dbReference type="InterPro" id="IPR003107">
    <property type="entry name" value="HAT"/>
</dbReference>
<feature type="compositionally biased region" description="Low complexity" evidence="5">
    <location>
        <begin position="23"/>
        <end position="39"/>
    </location>
</feature>
<dbReference type="GO" id="GO:0031048">
    <property type="term" value="P:regulatory ncRNA-mediated heterochromatin formation"/>
    <property type="evidence" value="ECO:0007669"/>
    <property type="project" value="TreeGrafter"/>
</dbReference>
<name>A0A5C5FSL4_9BASI</name>
<dbReference type="OrthoDB" id="297219at2759"/>
<evidence type="ECO:0000256" key="1">
    <source>
        <dbReference type="ARBA" id="ARBA00004123"/>
    </source>
</evidence>
<dbReference type="PANTHER" id="PTHR13471">
    <property type="entry name" value="TETRATRICOPEPTIDE-LIKE HELICAL"/>
    <property type="match status" value="1"/>
</dbReference>
<sequence length="1279" mass="144330">MSRGPPPPSFSSFPDVHPPKQPAPAFSSFPSPPRAARSDSPPPHKRSRAADFLEDLGQDLGIRTSDSRSSDKRHRRADDRETSSRRRHDNDDDRHGTTRSSRRDKEERGRDRDQGHERRHRSSRDDEGGERHRDHHERRRRDDGDDAGRSRGERRSRDKGKGKERELERESDYGPRRSKPYQLVQAPRGSEADTVPAAVASKHGDDDSTSDRPLFYESRRGDENNLRYGGLHRGDVPRYRRLGEGRVVGLNEGLRITRETAYSGRGVEVAPLNRFRTPRYTDSSSFRHLTDKNTKRLILHPRTTPPRALGEAATPAPPPDPFASSAEHDDDADFVGFERERTTAEKLEQLEHEEGTDYRSVAGFIKPADLAETSDTDADLFSGLGISGGESHAERLRRKNLELDRALRDNPRDIARWLEFVDLQDEIVQSSFSGGGGGASAKRALSKGERASTSEVKLAILVRALAVPDNVDSEPLILTQLRAAAEVEEPQRVLGRWKDALSEHPGLTGLWTEYVSWRQTTWATFNVKDVVAVFEESFEVLVDAMEREDAGSNAREMLEGNAIYLFLRFCLMLRQAGFSERALAAFQGLVELNLFRPRDLERLQYERTMPWRERVFVAFESFWDGEAPRIGESGAKGWAATTDDDLPPEGAPAMTGDALAEMDPSARVYERWASAERAAAVSSRRPARATDPEMDASDDPYRVVLFDDIKPFLFLLSSRESSQQLAYAFLAFLGLPFVPPDVPTSTPFTTDPFVHSELVERPGLLRRFWPPKASAAPFGVVGGEAMEPERSSALTAPWAVPFKAMPATVDSLFAGAKPGWFRTLAKDDLQDIDVELTRNALALLRQALPDDTFLTLDALSLEAVQGPKAAVKLAKQVLRDKRNDLALWDGYARVERQRGKTTEARQVYCTALSMYRSFRPQDQIDGPLLWRAWAEMEWEEGRPVVALKVLTAATSAENVDLASLATSEPDVRPSAPQLLRARQYYTQELEAAFQPQATQAFVRNRNHLALSFALFQYLSDGLAAAVDVLEKHLFRLDCAGATGSAEHEEALMMYAKLLYRHSVVGGGYRPAQMRDLLERALGEFKNNSLFLALFYHNEQRMKIENHFRRLMEEKVLKESEATSEGWLFAIFAELHRDARSTNVWAVRNLFDRAVDNPRSRSSASIWTLYIDFEVRNGEAGRAKSLIYRAIRECPWCKELYLRPFSPALRSVFRSRELRDFHHLLLEKGLRVRVEVDAFLEGVVLSDMEDDDEAGEDGALERLEEAGEEVLTERTRLMPY</sequence>
<comment type="similarity">
    <text evidence="2">Belongs to the NRDE2 family.</text>
</comment>
<dbReference type="InterPro" id="IPR013633">
    <property type="entry name" value="NRDE-2"/>
</dbReference>
<evidence type="ECO:0000256" key="3">
    <source>
        <dbReference type="ARBA" id="ARBA00022737"/>
    </source>
</evidence>
<proteinExistence type="inferred from homology"/>
<protein>
    <submittedName>
        <fullName evidence="6">NRDE-2, necessary for RNA interference-domain-containing protein</fullName>
    </submittedName>
</protein>
<dbReference type="SUPFAM" id="SSF48452">
    <property type="entry name" value="TPR-like"/>
    <property type="match status" value="2"/>
</dbReference>
<gene>
    <name evidence="6" type="ORF">DMC30DRAFT_288027</name>
</gene>
<evidence type="ECO:0000313" key="6">
    <source>
        <dbReference type="EMBL" id="TNY19770.1"/>
    </source>
</evidence>
<comment type="caution">
    <text evidence="6">The sequence shown here is derived from an EMBL/GenBank/DDBJ whole genome shotgun (WGS) entry which is preliminary data.</text>
</comment>
<dbReference type="Proteomes" id="UP000311382">
    <property type="component" value="Unassembled WGS sequence"/>
</dbReference>
<evidence type="ECO:0000313" key="7">
    <source>
        <dbReference type="Proteomes" id="UP000311382"/>
    </source>
</evidence>
<reference evidence="6 7" key="1">
    <citation type="submission" date="2019-03" db="EMBL/GenBank/DDBJ databases">
        <title>Rhodosporidium diobovatum UCD-FST 08-225 genome sequencing, assembly, and annotation.</title>
        <authorList>
            <person name="Fakankun I.U."/>
            <person name="Fristensky B."/>
            <person name="Levin D.B."/>
        </authorList>
    </citation>
    <scope>NUCLEOTIDE SEQUENCE [LARGE SCALE GENOMIC DNA]</scope>
    <source>
        <strain evidence="6 7">UCD-FST 08-225</strain>
    </source>
</reference>
<organism evidence="6 7">
    <name type="scientific">Rhodotorula diobovata</name>
    <dbReference type="NCBI Taxonomy" id="5288"/>
    <lineage>
        <taxon>Eukaryota</taxon>
        <taxon>Fungi</taxon>
        <taxon>Dikarya</taxon>
        <taxon>Basidiomycota</taxon>
        <taxon>Pucciniomycotina</taxon>
        <taxon>Microbotryomycetes</taxon>
        <taxon>Sporidiobolales</taxon>
        <taxon>Sporidiobolaceae</taxon>
        <taxon>Rhodotorula</taxon>
    </lineage>
</organism>
<dbReference type="GO" id="GO:0071013">
    <property type="term" value="C:catalytic step 2 spliceosome"/>
    <property type="evidence" value="ECO:0007669"/>
    <property type="project" value="TreeGrafter"/>
</dbReference>
<dbReference type="PANTHER" id="PTHR13471:SF0">
    <property type="entry name" value="NUCLEAR EXOSOME REGULATOR NRDE2"/>
    <property type="match status" value="1"/>
</dbReference>
<evidence type="ECO:0000256" key="4">
    <source>
        <dbReference type="ARBA" id="ARBA00023242"/>
    </source>
</evidence>
<feature type="compositionally biased region" description="Basic and acidic residues" evidence="5">
    <location>
        <begin position="123"/>
        <end position="132"/>
    </location>
</feature>
<keyword evidence="7" id="KW-1185">Reference proteome</keyword>